<organism evidence="1 2">
    <name type="scientific">Peronospora belbahrii</name>
    <dbReference type="NCBI Taxonomy" id="622444"/>
    <lineage>
        <taxon>Eukaryota</taxon>
        <taxon>Sar</taxon>
        <taxon>Stramenopiles</taxon>
        <taxon>Oomycota</taxon>
        <taxon>Peronosporomycetes</taxon>
        <taxon>Peronosporales</taxon>
        <taxon>Peronosporaceae</taxon>
        <taxon>Peronospora</taxon>
    </lineage>
</organism>
<evidence type="ECO:0000313" key="2">
    <source>
        <dbReference type="Proteomes" id="UP001158986"/>
    </source>
</evidence>
<reference evidence="1 2" key="1">
    <citation type="submission" date="2021-11" db="EMBL/GenBank/DDBJ databases">
        <authorList>
            <person name="Islam A."/>
            <person name="Islam S."/>
            <person name="Flora M.S."/>
            <person name="Rahman M."/>
            <person name="Ziaur R.M."/>
            <person name="Epstein J.H."/>
            <person name="Hassan M."/>
            <person name="Klassen M."/>
            <person name="Woodard K."/>
            <person name="Webb A."/>
            <person name="Webby R.J."/>
            <person name="El Zowalaty M.E."/>
        </authorList>
    </citation>
    <scope>NUCLEOTIDE SEQUENCE [LARGE SCALE GENOMIC DNA]</scope>
    <source>
        <strain evidence="1">Pbs1</strain>
    </source>
</reference>
<protein>
    <submittedName>
        <fullName evidence="1">Uncharacterized protein</fullName>
    </submittedName>
</protein>
<gene>
    <name evidence="1" type="ORF">PBS001_LOCUS6763</name>
</gene>
<dbReference type="EMBL" id="CAKLCB010000345">
    <property type="protein sequence ID" value="CAH0520272.1"/>
    <property type="molecule type" value="Genomic_DNA"/>
</dbReference>
<comment type="caution">
    <text evidence="1">The sequence shown here is derived from an EMBL/GenBank/DDBJ whole genome shotgun (WGS) entry which is preliminary data.</text>
</comment>
<dbReference type="Proteomes" id="UP001158986">
    <property type="component" value="Unassembled WGS sequence"/>
</dbReference>
<proteinExistence type="predicted"/>
<name>A0ABN8D564_9STRA</name>
<keyword evidence="2" id="KW-1185">Reference proteome</keyword>
<evidence type="ECO:0000313" key="1">
    <source>
        <dbReference type="EMBL" id="CAH0520272.1"/>
    </source>
</evidence>
<sequence length="169" mass="18556">MNTDIITSDTFRSQTDYVTPPSILCAAERQLRKSTHLAAPHARVQDGVAVKNIHTGALLKTGKTDGRFRWLTTASAQCPLVESETAIWAAAGAAELQVLLNQVQFFRFPGKLNNSRRLSHRLVDRDMARGLSAGLNSALQDKVYVKSDAGLAGSLDVTDQYFKRAEGRR</sequence>
<accession>A0ABN8D564</accession>